<organism evidence="2 3">
    <name type="scientific">Fluctibacter corallii</name>
    <dbReference type="NCBI Taxonomy" id="2984329"/>
    <lineage>
        <taxon>Bacteria</taxon>
        <taxon>Pseudomonadati</taxon>
        <taxon>Pseudomonadota</taxon>
        <taxon>Gammaproteobacteria</taxon>
        <taxon>Alteromonadales</taxon>
        <taxon>Alteromonadaceae</taxon>
        <taxon>Fluctibacter</taxon>
    </lineage>
</organism>
<dbReference type="Gene3D" id="3.30.70.1320">
    <property type="entry name" value="Multidrug efflux transporter AcrB pore domain like"/>
    <property type="match status" value="1"/>
</dbReference>
<feature type="transmembrane region" description="Helical" evidence="1">
    <location>
        <begin position="524"/>
        <end position="542"/>
    </location>
</feature>
<dbReference type="Proteomes" id="UP001652504">
    <property type="component" value="Unassembled WGS sequence"/>
</dbReference>
<dbReference type="PRINTS" id="PR00702">
    <property type="entry name" value="ACRIFLAVINRP"/>
</dbReference>
<evidence type="ECO:0000313" key="3">
    <source>
        <dbReference type="Proteomes" id="UP001652504"/>
    </source>
</evidence>
<feature type="transmembrane region" description="Helical" evidence="1">
    <location>
        <begin position="984"/>
        <end position="1008"/>
    </location>
</feature>
<dbReference type="PANTHER" id="PTHR32063">
    <property type="match status" value="1"/>
</dbReference>
<dbReference type="RefSeq" id="WP_263711169.1">
    <property type="nucleotide sequence ID" value="NZ_JAOWKX010000002.1"/>
</dbReference>
<dbReference type="SUPFAM" id="SSF82714">
    <property type="entry name" value="Multidrug efflux transporter AcrB TolC docking domain, DN and DC subdomains"/>
    <property type="match status" value="2"/>
</dbReference>
<feature type="transmembrane region" description="Helical" evidence="1">
    <location>
        <begin position="430"/>
        <end position="454"/>
    </location>
</feature>
<keyword evidence="1" id="KW-1133">Transmembrane helix</keyword>
<dbReference type="SUPFAM" id="SSF82866">
    <property type="entry name" value="Multidrug efflux transporter AcrB transmembrane domain"/>
    <property type="match status" value="2"/>
</dbReference>
<feature type="transmembrane region" description="Helical" evidence="1">
    <location>
        <begin position="12"/>
        <end position="30"/>
    </location>
</feature>
<dbReference type="InterPro" id="IPR001036">
    <property type="entry name" value="Acrflvin-R"/>
</dbReference>
<dbReference type="Gene3D" id="3.30.70.1440">
    <property type="entry name" value="Multidrug efflux transporter AcrB pore domain"/>
    <property type="match status" value="1"/>
</dbReference>
<dbReference type="InterPro" id="IPR027463">
    <property type="entry name" value="AcrB_DN_DC_subdom"/>
</dbReference>
<dbReference type="SUPFAM" id="SSF82693">
    <property type="entry name" value="Multidrug efflux transporter AcrB pore domain, PN1, PN2, PC1 and PC2 subdomains"/>
    <property type="match status" value="2"/>
</dbReference>
<keyword evidence="1" id="KW-0472">Membrane</keyword>
<dbReference type="Gene3D" id="3.30.70.1430">
    <property type="entry name" value="Multidrug efflux transporter AcrB pore domain"/>
    <property type="match status" value="2"/>
</dbReference>
<feature type="transmembrane region" description="Helical" evidence="1">
    <location>
        <begin position="363"/>
        <end position="383"/>
    </location>
</feature>
<keyword evidence="3" id="KW-1185">Reference proteome</keyword>
<feature type="transmembrane region" description="Helical" evidence="1">
    <location>
        <begin position="878"/>
        <end position="902"/>
    </location>
</feature>
<feature type="transmembrane region" description="Helical" evidence="1">
    <location>
        <begin position="466"/>
        <end position="493"/>
    </location>
</feature>
<feature type="transmembrane region" description="Helical" evidence="1">
    <location>
        <begin position="852"/>
        <end position="871"/>
    </location>
</feature>
<protein>
    <submittedName>
        <fullName evidence="2">Efflux RND transporter permease subunit</fullName>
    </submittedName>
</protein>
<evidence type="ECO:0000256" key="1">
    <source>
        <dbReference type="SAM" id="Phobius"/>
    </source>
</evidence>
<keyword evidence="1" id="KW-0812">Transmembrane</keyword>
<feature type="transmembrane region" description="Helical" evidence="1">
    <location>
        <begin position="957"/>
        <end position="978"/>
    </location>
</feature>
<feature type="transmembrane region" description="Helical" evidence="1">
    <location>
        <begin position="336"/>
        <end position="356"/>
    </location>
</feature>
<feature type="transmembrane region" description="Helical" evidence="1">
    <location>
        <begin position="389"/>
        <end position="409"/>
    </location>
</feature>
<dbReference type="Gene3D" id="3.30.2090.10">
    <property type="entry name" value="Multidrug efflux transporter AcrB TolC docking domain, DN and DC subdomains"/>
    <property type="match status" value="2"/>
</dbReference>
<accession>A0ABT3A5Q0</accession>
<reference evidence="2 3" key="1">
    <citation type="submission" date="2022-10" db="EMBL/GenBank/DDBJ databases">
        <title>Aestuariibacter sp. AA17 isolated from Montipora capitata coral fragment.</title>
        <authorList>
            <person name="Emsley S.A."/>
            <person name="Pfannmuller K.M."/>
            <person name="Loughran R.M."/>
            <person name="Shlafstein M."/>
            <person name="Papke E."/>
            <person name="Saw J.H."/>
            <person name="Ushijima B."/>
            <person name="Videau P."/>
        </authorList>
    </citation>
    <scope>NUCLEOTIDE SEQUENCE [LARGE SCALE GENOMIC DNA]</scope>
    <source>
        <strain evidence="2 3">AA17</strain>
    </source>
</reference>
<comment type="caution">
    <text evidence="2">The sequence shown here is derived from an EMBL/GenBank/DDBJ whole genome shotgun (WGS) entry which is preliminary data.</text>
</comment>
<proteinExistence type="predicted"/>
<dbReference type="Pfam" id="PF00873">
    <property type="entry name" value="ACR_tran"/>
    <property type="match status" value="1"/>
</dbReference>
<dbReference type="Gene3D" id="1.20.1640.10">
    <property type="entry name" value="Multidrug efflux transporter AcrB transmembrane domain"/>
    <property type="match status" value="2"/>
</dbReference>
<name>A0ABT3A5Q0_9ALTE</name>
<sequence>MNLTRASIKNPAAIVVIAILLLLFGIISLFKLPIQLTPDIEQPQISIGTGWRAAAPEEIESVIIEPIENVVKNTRGVTDVTTTINRGFGNITLTFDVGTDMQQAMLDVLNNLNQAPPLPLDAFEPSVSAGGGRGGPNAASLLVRPIPGSDLDSLENHQKLIEDVIEPRLARIQGVGRVNLNSQRPRELRITFDPYRAAALGITMGQIANTVSRATDVSGGFANVGRRQYTVRFAGQYDVSNLQDMIIAYSGERPVYLRDIATVEDTLVDRFGFTLRNGAPAYYITLTRANDANTVALLDDVNRAIKELNEGPLADAGLMLDLSFDSSVHIRNALTLVKSNLGLGVMLALAILWFFLRGLKATLIIGMTIPLSVMVAFLALSVLDRSLNVISLAGLAFAVGLVLDAAIIVQENIVRLRSEGVDNRKAVLKGAGQVTGALFASTATSVAIFLPILFMEGIEGQLFSDLALTLSVAVVASMVTAITILPVASYVVLKHVPNTDPFSTYWFRLTAFISKLTSTPTRRVGWIAGLLTASFAITWLLLPRTDFMPRAPTDGFFFSLNLPPGGNIHFLDEELAQRVKSRIEPYLSGEKQPKIKSYNFYSYGPGSTGGFIYSDDPTRVEELMDVARNDFLAGLPDTQVFLFRGSMINVSGNNGRSVNLNIQGPDMNVLMAAAKKGIAAVQEHMPNTSAQPSPALDMAEPEIQLRPDDRRIAQAGLTRLDVANAVRAFTGGMFITEYFDGNDRMNVILRADAWQSPEQLGATPIHTPLAGIQPLSELTEVVRTVGPTQLRRIDGQRTVSLIVRPPETMSLEEAMEHLDAHVIPVIQQELTGQSSINVAGNANKMNDAITDMITNFMLAVVILFLLMTALFKSAKDSLLVLTVMPLALGGGVLALWVLNLFTFQSLDLLTMIGFIILLGLVVNNAILLVDQTRVAEREGLHRSDAVAQAVRLRARPVYMSTLTSLFGMLPLMIVPGVGAEIYRGLATVIVGGMGISALFTLVYLPAWLRMGENKKSLQHVAGIPDPALATASPASSQNVVNLTK</sequence>
<dbReference type="EMBL" id="JAOWKX010000002">
    <property type="protein sequence ID" value="MCV2883955.1"/>
    <property type="molecule type" value="Genomic_DNA"/>
</dbReference>
<gene>
    <name evidence="2" type="ORF">OE749_04520</name>
</gene>
<evidence type="ECO:0000313" key="2">
    <source>
        <dbReference type="EMBL" id="MCV2883955.1"/>
    </source>
</evidence>
<dbReference type="PANTHER" id="PTHR32063:SF0">
    <property type="entry name" value="SWARMING MOTILITY PROTEIN SWRC"/>
    <property type="match status" value="1"/>
</dbReference>
<feature type="transmembrane region" description="Helical" evidence="1">
    <location>
        <begin position="908"/>
        <end position="929"/>
    </location>
</feature>